<name>A0AAQ3PE46_PASNO</name>
<feature type="compositionally biased region" description="Basic and acidic residues" evidence="1">
    <location>
        <begin position="21"/>
        <end position="38"/>
    </location>
</feature>
<dbReference type="EMBL" id="CP144745">
    <property type="protein sequence ID" value="WVZ49210.1"/>
    <property type="molecule type" value="Genomic_DNA"/>
</dbReference>
<feature type="region of interest" description="Disordered" evidence="1">
    <location>
        <begin position="1"/>
        <end position="55"/>
    </location>
</feature>
<accession>A0AAQ3PE46</accession>
<dbReference type="AlphaFoldDB" id="A0AAQ3PE46"/>
<evidence type="ECO:0000256" key="1">
    <source>
        <dbReference type="SAM" id="MobiDB-lite"/>
    </source>
</evidence>
<protein>
    <submittedName>
        <fullName evidence="2">Uncharacterized protein</fullName>
    </submittedName>
</protein>
<sequence>MRSASPFPGQTPPRGASSAAGRREPAEKRRKADRERRIPTSSHPCAKPVLPARKADAAVRKTTARARKPAAIACNPKEGCAPPQPGVEAGDMEAVPALGHHAQHLAVHVLTEAAEMERWPELEAVVPASEIGKLRRRPSSSRRAAP</sequence>
<proteinExistence type="predicted"/>
<organism evidence="2 3">
    <name type="scientific">Paspalum notatum var. saurae</name>
    <dbReference type="NCBI Taxonomy" id="547442"/>
    <lineage>
        <taxon>Eukaryota</taxon>
        <taxon>Viridiplantae</taxon>
        <taxon>Streptophyta</taxon>
        <taxon>Embryophyta</taxon>
        <taxon>Tracheophyta</taxon>
        <taxon>Spermatophyta</taxon>
        <taxon>Magnoliopsida</taxon>
        <taxon>Liliopsida</taxon>
        <taxon>Poales</taxon>
        <taxon>Poaceae</taxon>
        <taxon>PACMAD clade</taxon>
        <taxon>Panicoideae</taxon>
        <taxon>Andropogonodae</taxon>
        <taxon>Paspaleae</taxon>
        <taxon>Paspalinae</taxon>
        <taxon>Paspalum</taxon>
    </lineage>
</organism>
<keyword evidence="3" id="KW-1185">Reference proteome</keyword>
<reference evidence="2 3" key="1">
    <citation type="submission" date="2024-02" db="EMBL/GenBank/DDBJ databases">
        <title>High-quality chromosome-scale genome assembly of Pensacola bahiagrass (Paspalum notatum Flugge var. saurae).</title>
        <authorList>
            <person name="Vega J.M."/>
            <person name="Podio M."/>
            <person name="Orjuela J."/>
            <person name="Siena L.A."/>
            <person name="Pessino S.C."/>
            <person name="Combes M.C."/>
            <person name="Mariac C."/>
            <person name="Albertini E."/>
            <person name="Pupilli F."/>
            <person name="Ortiz J.P.A."/>
            <person name="Leblanc O."/>
        </authorList>
    </citation>
    <scope>NUCLEOTIDE SEQUENCE [LARGE SCALE GENOMIC DNA]</scope>
    <source>
        <strain evidence="2">R1</strain>
        <tissue evidence="2">Leaf</tissue>
    </source>
</reference>
<dbReference type="Proteomes" id="UP001341281">
    <property type="component" value="Chromosome 01"/>
</dbReference>
<gene>
    <name evidence="2" type="ORF">U9M48_000587</name>
</gene>
<evidence type="ECO:0000313" key="3">
    <source>
        <dbReference type="Proteomes" id="UP001341281"/>
    </source>
</evidence>
<evidence type="ECO:0000313" key="2">
    <source>
        <dbReference type="EMBL" id="WVZ49210.1"/>
    </source>
</evidence>